<proteinExistence type="predicted"/>
<evidence type="ECO:0000313" key="1">
    <source>
        <dbReference type="EMBL" id="MBO0611698.1"/>
    </source>
</evidence>
<keyword evidence="3" id="KW-1185">Reference proteome</keyword>
<gene>
    <name evidence="2" type="ORF">J1836_019090</name>
    <name evidence="1" type="ORF">J1836_01975</name>
</gene>
<organism evidence="2">
    <name type="scientific">Thiothrix fructosivorans</name>
    <dbReference type="NCBI Taxonomy" id="111770"/>
    <lineage>
        <taxon>Bacteria</taxon>
        <taxon>Pseudomonadati</taxon>
        <taxon>Pseudomonadota</taxon>
        <taxon>Gammaproteobacteria</taxon>
        <taxon>Thiotrichales</taxon>
        <taxon>Thiotrichaceae</taxon>
        <taxon>Thiothrix</taxon>
    </lineage>
</organism>
<reference evidence="2" key="2">
    <citation type="submission" date="2021-04" db="EMBL/GenBank/DDBJ databases">
        <title>Complete Genome and methylome analysis of Thiothrix fructosivorans ATCC 49748.</title>
        <authorList>
            <person name="Fomenkov A."/>
            <person name="Sun L."/>
            <person name="Vincze T."/>
            <person name="Grabovich M.Y."/>
            <person name="Roberts R.J."/>
        </authorList>
    </citation>
    <scope>NUCLEOTIDE SEQUENCE</scope>
    <source>
        <strain evidence="2">ATCC 49748</strain>
    </source>
</reference>
<protein>
    <submittedName>
        <fullName evidence="2">Uncharacterized protein</fullName>
    </submittedName>
</protein>
<dbReference type="EMBL" id="CP072748">
    <property type="protein sequence ID" value="QTX10642.1"/>
    <property type="molecule type" value="Genomic_DNA"/>
</dbReference>
<reference evidence="1 3" key="1">
    <citation type="submission" date="2021-03" db="EMBL/GenBank/DDBJ databases">
        <title>Draft genome and methylome analysis of Thiotrix fructosivoruns ATCC 49748.</title>
        <authorList>
            <person name="Fomenkov A."/>
            <person name="Grabovich M.Y."/>
            <person name="Roberts R.J."/>
        </authorList>
    </citation>
    <scope>NUCLEOTIDE SEQUENCE [LARGE SCALE GENOMIC DNA]</scope>
    <source>
        <strain evidence="1 3">ATCC 49748</strain>
        <plasmid evidence="1">pTfr446</plasmid>
    </source>
</reference>
<dbReference type="Proteomes" id="UP000664466">
    <property type="component" value="Unassembled WGS sequence"/>
</dbReference>
<evidence type="ECO:0000313" key="3">
    <source>
        <dbReference type="Proteomes" id="UP000664466"/>
    </source>
</evidence>
<accession>A0A8B0SP14</accession>
<dbReference type="EMBL" id="JAFMPM010000005">
    <property type="protein sequence ID" value="MBO0611698.1"/>
    <property type="molecule type" value="Genomic_DNA"/>
</dbReference>
<keyword evidence="1" id="KW-0614">Plasmid</keyword>
<dbReference type="RefSeq" id="WP_207249590.1">
    <property type="nucleotide sequence ID" value="NZ_JAFMPM010000005.1"/>
</dbReference>
<sequence>MNQKHILIPSDLLESLIENTDELIGEWAWKRRTPSEVELTRMEREAAQARALMVDELPIIVWKAFRGDESCHFGSEGQAAVFAGKRGTVERIELTPPALEVVK</sequence>
<geneLocation type="plasmid" evidence="1">
    <name>pTfr446</name>
</geneLocation>
<evidence type="ECO:0000313" key="2">
    <source>
        <dbReference type="EMBL" id="QTX10642.1"/>
    </source>
</evidence>
<dbReference type="AlphaFoldDB" id="A0A8B0SP14"/>
<name>A0A8B0SP14_9GAMM</name>